<dbReference type="PANTHER" id="PTHR43080">
    <property type="entry name" value="CBS DOMAIN-CONTAINING PROTEIN CBSX3, MITOCHONDRIAL"/>
    <property type="match status" value="1"/>
</dbReference>
<dbReference type="EMBL" id="BLTE01000003">
    <property type="protein sequence ID" value="GFK93281.1"/>
    <property type="molecule type" value="Genomic_DNA"/>
</dbReference>
<evidence type="ECO:0000256" key="2">
    <source>
        <dbReference type="PROSITE-ProRule" id="PRU00703"/>
    </source>
</evidence>
<feature type="domain" description="CBS" evidence="3">
    <location>
        <begin position="7"/>
        <end position="62"/>
    </location>
</feature>
<keyword evidence="5" id="KW-1185">Reference proteome</keyword>
<dbReference type="Proteomes" id="UP000494245">
    <property type="component" value="Unassembled WGS sequence"/>
</dbReference>
<dbReference type="AlphaFoldDB" id="A0A6V8LRV1"/>
<accession>A0A6V8LRV1</accession>
<protein>
    <submittedName>
        <fullName evidence="4">Inosine-5'-monophosphate dehydrogenase</fullName>
        <ecNumber evidence="4">1.1.1.205</ecNumber>
    </submittedName>
</protein>
<feature type="domain" description="CBS" evidence="3">
    <location>
        <begin position="81"/>
        <end position="139"/>
    </location>
</feature>
<dbReference type="InterPro" id="IPR046342">
    <property type="entry name" value="CBS_dom_sf"/>
</dbReference>
<evidence type="ECO:0000259" key="3">
    <source>
        <dbReference type="PROSITE" id="PS51371"/>
    </source>
</evidence>
<comment type="caution">
    <text evidence="4">The sequence shown here is derived from an EMBL/GenBank/DDBJ whole genome shotgun (WGS) entry which is preliminary data.</text>
</comment>
<gene>
    <name evidence="4" type="primary">guaB_1</name>
    <name evidence="4" type="ORF">NNJEOMEG_01112</name>
</gene>
<dbReference type="EC" id="1.1.1.205" evidence="4"/>
<dbReference type="GO" id="GO:0003938">
    <property type="term" value="F:IMP dehydrogenase activity"/>
    <property type="evidence" value="ECO:0007669"/>
    <property type="project" value="UniProtKB-EC"/>
</dbReference>
<evidence type="ECO:0000313" key="5">
    <source>
        <dbReference type="Proteomes" id="UP000494245"/>
    </source>
</evidence>
<dbReference type="SUPFAM" id="SSF55021">
    <property type="entry name" value="ACT-like"/>
    <property type="match status" value="1"/>
</dbReference>
<reference evidence="4 5" key="1">
    <citation type="submission" date="2020-04" db="EMBL/GenBank/DDBJ databases">
        <authorList>
            <consortium name="Desulfovibrio sp. FSS-1 genome sequencing consortium"/>
            <person name="Shimoshige H."/>
            <person name="Kobayashi H."/>
            <person name="Maekawa T."/>
        </authorList>
    </citation>
    <scope>NUCLEOTIDE SEQUENCE [LARGE SCALE GENOMIC DNA]</scope>
    <source>
        <strain evidence="4 5">SIID29052-01</strain>
    </source>
</reference>
<dbReference type="PROSITE" id="PS51371">
    <property type="entry name" value="CBS"/>
    <property type="match status" value="2"/>
</dbReference>
<proteinExistence type="predicted"/>
<dbReference type="Pfam" id="PF00571">
    <property type="entry name" value="CBS"/>
    <property type="match status" value="2"/>
</dbReference>
<reference evidence="4 5" key="2">
    <citation type="submission" date="2020-05" db="EMBL/GenBank/DDBJ databases">
        <title>Draft genome sequence of Desulfovibrio sp. strainFSS-1.</title>
        <authorList>
            <person name="Shimoshige H."/>
            <person name="Kobayashi H."/>
            <person name="Maekawa T."/>
        </authorList>
    </citation>
    <scope>NUCLEOTIDE SEQUENCE [LARGE SCALE GENOMIC DNA]</scope>
    <source>
        <strain evidence="4 5">SIID29052-01</strain>
    </source>
</reference>
<dbReference type="PANTHER" id="PTHR43080:SF2">
    <property type="entry name" value="CBS DOMAIN-CONTAINING PROTEIN"/>
    <property type="match status" value="1"/>
</dbReference>
<sequence>MYVGLKMLKDFHPVTPATPLSEARKILEKEEYWMLLVTEGERLAGYVRHEDLAAALPSLVSTLERHEANYLISKLTVGMVMRRDITTVPPEMEIEQAAQIMHDKNLAGLGVVDEKGRLVGYINRTVMLEVLVEEMGLALGGSRLVFEVEDRAGVILDAAGVIAAHGASILSTSTFFHNGRRMVILRVNALDDAPIRADLEAKGYRLESAADFRREWAEGA</sequence>
<dbReference type="InterPro" id="IPR000644">
    <property type="entry name" value="CBS_dom"/>
</dbReference>
<dbReference type="SUPFAM" id="SSF54631">
    <property type="entry name" value="CBS-domain pair"/>
    <property type="match status" value="1"/>
</dbReference>
<name>A0A6V8LRV1_9BACT</name>
<dbReference type="Gene3D" id="3.10.580.10">
    <property type="entry name" value="CBS-domain"/>
    <property type="match status" value="1"/>
</dbReference>
<dbReference type="SMART" id="SM00116">
    <property type="entry name" value="CBS"/>
    <property type="match status" value="2"/>
</dbReference>
<organism evidence="4 5">
    <name type="scientific">Fundidesulfovibrio magnetotacticus</name>
    <dbReference type="NCBI Taxonomy" id="2730080"/>
    <lineage>
        <taxon>Bacteria</taxon>
        <taxon>Pseudomonadati</taxon>
        <taxon>Thermodesulfobacteriota</taxon>
        <taxon>Desulfovibrionia</taxon>
        <taxon>Desulfovibrionales</taxon>
        <taxon>Desulfovibrionaceae</taxon>
        <taxon>Fundidesulfovibrio</taxon>
    </lineage>
</organism>
<dbReference type="RefSeq" id="WP_173082147.1">
    <property type="nucleotide sequence ID" value="NZ_BLTE01000003.1"/>
</dbReference>
<evidence type="ECO:0000313" key="4">
    <source>
        <dbReference type="EMBL" id="GFK93281.1"/>
    </source>
</evidence>
<keyword evidence="4" id="KW-0560">Oxidoreductase</keyword>
<keyword evidence="1 2" id="KW-0129">CBS domain</keyword>
<dbReference type="InterPro" id="IPR051257">
    <property type="entry name" value="Diverse_CBS-Domain"/>
</dbReference>
<dbReference type="InterPro" id="IPR045865">
    <property type="entry name" value="ACT-like_dom_sf"/>
</dbReference>
<evidence type="ECO:0000256" key="1">
    <source>
        <dbReference type="ARBA" id="ARBA00023122"/>
    </source>
</evidence>